<dbReference type="InterPro" id="IPR029058">
    <property type="entry name" value="AB_hydrolase_fold"/>
</dbReference>
<organism evidence="6 7">
    <name type="scientific">Rotaria magnacalcarata</name>
    <dbReference type="NCBI Taxonomy" id="392030"/>
    <lineage>
        <taxon>Eukaryota</taxon>
        <taxon>Metazoa</taxon>
        <taxon>Spiralia</taxon>
        <taxon>Gnathifera</taxon>
        <taxon>Rotifera</taxon>
        <taxon>Eurotatoria</taxon>
        <taxon>Bdelloidea</taxon>
        <taxon>Philodinida</taxon>
        <taxon>Philodinidae</taxon>
        <taxon>Rotaria</taxon>
    </lineage>
</organism>
<comment type="similarity">
    <text evidence="2 4">Belongs to the AB hydrolase superfamily. Lipase family.</text>
</comment>
<evidence type="ECO:0000313" key="6">
    <source>
        <dbReference type="EMBL" id="CAF5218391.1"/>
    </source>
</evidence>
<feature type="domain" description="Lipase" evidence="5">
    <location>
        <begin position="2"/>
        <end position="148"/>
    </location>
</feature>
<keyword evidence="3" id="KW-0964">Secreted</keyword>
<dbReference type="SUPFAM" id="SSF53474">
    <property type="entry name" value="alpha/beta-Hydrolases"/>
    <property type="match status" value="1"/>
</dbReference>
<dbReference type="InterPro" id="IPR000734">
    <property type="entry name" value="TAG_lipase"/>
</dbReference>
<dbReference type="AlphaFoldDB" id="A0A8S3JFK9"/>
<dbReference type="GO" id="GO:0005615">
    <property type="term" value="C:extracellular space"/>
    <property type="evidence" value="ECO:0007669"/>
    <property type="project" value="TreeGrafter"/>
</dbReference>
<dbReference type="InterPro" id="IPR013818">
    <property type="entry name" value="Lipase"/>
</dbReference>
<dbReference type="GO" id="GO:0016298">
    <property type="term" value="F:lipase activity"/>
    <property type="evidence" value="ECO:0007669"/>
    <property type="project" value="InterPro"/>
</dbReference>
<evidence type="ECO:0000313" key="7">
    <source>
        <dbReference type="Proteomes" id="UP000681720"/>
    </source>
</evidence>
<dbReference type="PANTHER" id="PTHR11610">
    <property type="entry name" value="LIPASE"/>
    <property type="match status" value="1"/>
</dbReference>
<protein>
    <recommendedName>
        <fullName evidence="5">Lipase domain-containing protein</fullName>
    </recommendedName>
</protein>
<dbReference type="PANTHER" id="PTHR11610:SF173">
    <property type="entry name" value="LIPASE DOMAIN-CONTAINING PROTEIN-RELATED"/>
    <property type="match status" value="1"/>
</dbReference>
<dbReference type="GO" id="GO:0016042">
    <property type="term" value="P:lipid catabolic process"/>
    <property type="evidence" value="ECO:0007669"/>
    <property type="project" value="TreeGrafter"/>
</dbReference>
<comment type="subcellular location">
    <subcellularLocation>
        <location evidence="1">Secreted</location>
    </subcellularLocation>
</comment>
<dbReference type="Pfam" id="PF00151">
    <property type="entry name" value="Lipase"/>
    <property type="match status" value="1"/>
</dbReference>
<evidence type="ECO:0000259" key="5">
    <source>
        <dbReference type="Pfam" id="PF00151"/>
    </source>
</evidence>
<evidence type="ECO:0000256" key="1">
    <source>
        <dbReference type="ARBA" id="ARBA00004613"/>
    </source>
</evidence>
<evidence type="ECO:0000256" key="3">
    <source>
        <dbReference type="ARBA" id="ARBA00022525"/>
    </source>
</evidence>
<gene>
    <name evidence="6" type="ORF">GIL414_LOCUS82930</name>
</gene>
<dbReference type="Proteomes" id="UP000681720">
    <property type="component" value="Unassembled WGS sequence"/>
</dbReference>
<evidence type="ECO:0000256" key="2">
    <source>
        <dbReference type="ARBA" id="ARBA00010701"/>
    </source>
</evidence>
<reference evidence="6" key="1">
    <citation type="submission" date="2021-02" db="EMBL/GenBank/DDBJ databases">
        <authorList>
            <person name="Nowell W R."/>
        </authorList>
    </citation>
    <scope>NUCLEOTIDE SEQUENCE</scope>
</reference>
<proteinExistence type="inferred from homology"/>
<accession>A0A8S3JFK9</accession>
<evidence type="ECO:0000256" key="4">
    <source>
        <dbReference type="RuleBase" id="RU004262"/>
    </source>
</evidence>
<dbReference type="EMBL" id="CAJOBJ010361533">
    <property type="protein sequence ID" value="CAF5218391.1"/>
    <property type="molecule type" value="Genomic_DNA"/>
</dbReference>
<dbReference type="PRINTS" id="PR00821">
    <property type="entry name" value="TAGLIPASE"/>
</dbReference>
<feature type="non-terminal residue" evidence="6">
    <location>
        <position position="1"/>
    </location>
</feature>
<comment type="caution">
    <text evidence="6">The sequence shown here is derived from an EMBL/GenBank/DDBJ whole genome shotgun (WGS) entry which is preliminary data.</text>
</comment>
<dbReference type="Gene3D" id="3.40.50.1820">
    <property type="entry name" value="alpha/beta hydrolase"/>
    <property type="match status" value="1"/>
</dbReference>
<sequence>MTRVVIHGMIENYQAPWYDQMRQAFLDTEDSNVIFVDWSKTNHFPYTQATANTQMVGAEVSLLISELIANHGADPQLIHLIGHSLGAHAAGYAESRIVPRVSRIMGLDPAGPYFEWTDPLVRLDPTDAQFVDVIHTDGQRHVQLGLGLL</sequence>
<name>A0A8S3JFK9_9BILA</name>